<evidence type="ECO:0000256" key="1">
    <source>
        <dbReference type="ARBA" id="ARBA00004123"/>
    </source>
</evidence>
<dbReference type="GO" id="GO:0010557">
    <property type="term" value="P:positive regulation of macromolecule biosynthetic process"/>
    <property type="evidence" value="ECO:0007669"/>
    <property type="project" value="UniProtKB-ARBA"/>
</dbReference>
<proteinExistence type="inferred from homology"/>
<dbReference type="AlphaFoldDB" id="A0A401QDW9"/>
<dbReference type="PROSITE" id="PS51726">
    <property type="entry name" value="MYST_HAT"/>
    <property type="match status" value="1"/>
</dbReference>
<dbReference type="Gene3D" id="3.40.630.30">
    <property type="match status" value="1"/>
</dbReference>
<name>A0A401QDW9_SCYTO</name>
<gene>
    <name evidence="14" type="ORF">scyTo_0024289</name>
</gene>
<keyword evidence="5" id="KW-0479">Metal-binding</keyword>
<keyword evidence="10" id="KW-0804">Transcription</keyword>
<evidence type="ECO:0000256" key="2">
    <source>
        <dbReference type="ARBA" id="ARBA00010107"/>
    </source>
</evidence>
<dbReference type="InterPro" id="IPR016181">
    <property type="entry name" value="Acyl_CoA_acyltransferase"/>
</dbReference>
<dbReference type="OMA" id="HASKCRW"/>
<dbReference type="GO" id="GO:0046972">
    <property type="term" value="F:histone H4K16 acetyltransferase activity"/>
    <property type="evidence" value="ECO:0007669"/>
    <property type="project" value="TreeGrafter"/>
</dbReference>
<dbReference type="PANTHER" id="PTHR10615:SF219">
    <property type="entry name" value="HISTONE ACETYLTRANSFERASE KAT5"/>
    <property type="match status" value="1"/>
</dbReference>
<comment type="subcellular location">
    <subcellularLocation>
        <location evidence="1">Nucleus</location>
    </subcellularLocation>
</comment>
<keyword evidence="11" id="KW-0539">Nucleus</keyword>
<evidence type="ECO:0000256" key="6">
    <source>
        <dbReference type="ARBA" id="ARBA00022771"/>
    </source>
</evidence>
<feature type="non-terminal residue" evidence="14">
    <location>
        <position position="99"/>
    </location>
</feature>
<keyword evidence="6" id="KW-0863">Zinc-finger</keyword>
<evidence type="ECO:0000256" key="3">
    <source>
        <dbReference type="ARBA" id="ARBA00013184"/>
    </source>
</evidence>
<dbReference type="FunFam" id="3.30.60.60:FF:000001">
    <property type="entry name" value="Histone acetyltransferase"/>
    <property type="match status" value="1"/>
</dbReference>
<keyword evidence="7" id="KW-0862">Zinc</keyword>
<dbReference type="Gene3D" id="3.30.60.60">
    <property type="entry name" value="N-acetyl transferase-like"/>
    <property type="match status" value="1"/>
</dbReference>
<evidence type="ECO:0000256" key="4">
    <source>
        <dbReference type="ARBA" id="ARBA00022679"/>
    </source>
</evidence>
<comment type="caution">
    <text evidence="14">The sequence shown here is derived from an EMBL/GenBank/DDBJ whole genome shotgun (WGS) entry which is preliminary data.</text>
</comment>
<dbReference type="InterPro" id="IPR050603">
    <property type="entry name" value="MYST_HAT"/>
</dbReference>
<protein>
    <recommendedName>
        <fullName evidence="3">histone acetyltransferase</fullName>
        <ecNumber evidence="3">2.3.1.48</ecNumber>
    </recommendedName>
</protein>
<dbReference type="InterPro" id="IPR040706">
    <property type="entry name" value="Zf-MYST"/>
</dbReference>
<reference evidence="14 15" key="1">
    <citation type="journal article" date="2018" name="Nat. Ecol. Evol.">
        <title>Shark genomes provide insights into elasmobranch evolution and the origin of vertebrates.</title>
        <authorList>
            <person name="Hara Y"/>
            <person name="Yamaguchi K"/>
            <person name="Onimaru K"/>
            <person name="Kadota M"/>
            <person name="Koyanagi M"/>
            <person name="Keeley SD"/>
            <person name="Tatsumi K"/>
            <person name="Tanaka K"/>
            <person name="Motone F"/>
            <person name="Kageyama Y"/>
            <person name="Nozu R"/>
            <person name="Adachi N"/>
            <person name="Nishimura O"/>
            <person name="Nakagawa R"/>
            <person name="Tanegashima C"/>
            <person name="Kiyatake I"/>
            <person name="Matsumoto R"/>
            <person name="Murakumo K"/>
            <person name="Nishida K"/>
            <person name="Terakita A"/>
            <person name="Kuratani S"/>
            <person name="Sato K"/>
            <person name="Hyodo S Kuraku.S."/>
        </authorList>
    </citation>
    <scope>NUCLEOTIDE SEQUENCE [LARGE SCALE GENOMIC DNA]</scope>
</reference>
<keyword evidence="15" id="KW-1185">Reference proteome</keyword>
<dbReference type="STRING" id="75743.A0A401QDW9"/>
<evidence type="ECO:0000256" key="11">
    <source>
        <dbReference type="ARBA" id="ARBA00023242"/>
    </source>
</evidence>
<evidence type="ECO:0000313" key="14">
    <source>
        <dbReference type="EMBL" id="GCB83553.1"/>
    </source>
</evidence>
<evidence type="ECO:0000313" key="15">
    <source>
        <dbReference type="Proteomes" id="UP000288216"/>
    </source>
</evidence>
<dbReference type="GO" id="GO:0035267">
    <property type="term" value="C:NuA4 histone acetyltransferase complex"/>
    <property type="evidence" value="ECO:0007669"/>
    <property type="project" value="TreeGrafter"/>
</dbReference>
<dbReference type="GO" id="GO:0000724">
    <property type="term" value="P:double-strand break repair via homologous recombination"/>
    <property type="evidence" value="ECO:0007669"/>
    <property type="project" value="TreeGrafter"/>
</dbReference>
<dbReference type="OrthoDB" id="787137at2759"/>
<keyword evidence="12" id="KW-0012">Acyltransferase</keyword>
<dbReference type="EMBL" id="BFAA01042674">
    <property type="protein sequence ID" value="GCB83553.1"/>
    <property type="molecule type" value="Genomic_DNA"/>
</dbReference>
<keyword evidence="4" id="KW-0808">Transferase</keyword>
<dbReference type="GO" id="GO:0045935">
    <property type="term" value="P:positive regulation of nucleobase-containing compound metabolic process"/>
    <property type="evidence" value="ECO:0007669"/>
    <property type="project" value="UniProtKB-ARBA"/>
</dbReference>
<dbReference type="Pfam" id="PF17772">
    <property type="entry name" value="zf-MYST"/>
    <property type="match status" value="1"/>
</dbReference>
<keyword evidence="8" id="KW-0007">Acetylation</keyword>
<evidence type="ECO:0000256" key="5">
    <source>
        <dbReference type="ARBA" id="ARBA00022723"/>
    </source>
</evidence>
<dbReference type="SUPFAM" id="SSF55729">
    <property type="entry name" value="Acyl-CoA N-acyltransferases (Nat)"/>
    <property type="match status" value="1"/>
</dbReference>
<feature type="domain" description="MYST-type HAT" evidence="13">
    <location>
        <begin position="16"/>
        <end position="99"/>
    </location>
</feature>
<dbReference type="EC" id="2.3.1.48" evidence="3"/>
<evidence type="ECO:0000256" key="9">
    <source>
        <dbReference type="ARBA" id="ARBA00023015"/>
    </source>
</evidence>
<dbReference type="GO" id="GO:0005634">
    <property type="term" value="C:nucleus"/>
    <property type="evidence" value="ECO:0007669"/>
    <property type="project" value="UniProtKB-SubCell"/>
</dbReference>
<evidence type="ECO:0000256" key="12">
    <source>
        <dbReference type="ARBA" id="ARBA00023315"/>
    </source>
</evidence>
<evidence type="ECO:0000256" key="8">
    <source>
        <dbReference type="ARBA" id="ARBA00022990"/>
    </source>
</evidence>
<comment type="similarity">
    <text evidence="2">Belongs to the MYST (SAS/MOZ) family.</text>
</comment>
<dbReference type="GO" id="GO:0008270">
    <property type="term" value="F:zinc ion binding"/>
    <property type="evidence" value="ECO:0007669"/>
    <property type="project" value="UniProtKB-KW"/>
</dbReference>
<keyword evidence="9" id="KW-0805">Transcription regulation</keyword>
<evidence type="ECO:0000259" key="13">
    <source>
        <dbReference type="PROSITE" id="PS51726"/>
    </source>
</evidence>
<dbReference type="InterPro" id="IPR002717">
    <property type="entry name" value="HAT_MYST-type"/>
</dbReference>
<dbReference type="GO" id="GO:0006355">
    <property type="term" value="P:regulation of DNA-templated transcription"/>
    <property type="evidence" value="ECO:0007669"/>
    <property type="project" value="InterPro"/>
</dbReference>
<accession>A0A401QDW9</accession>
<sequence length="99" mass="11728">MTGSLVSDRSHDDIVTRMKNIECIELGRHRLKPWYFSPYPQELTPLPVLYLCEFCLKYLKSLKCLQRHLTKCDLRHPPGNEIYRKGTISFFEIDGRKNK</sequence>
<dbReference type="PANTHER" id="PTHR10615">
    <property type="entry name" value="HISTONE ACETYLTRANSFERASE"/>
    <property type="match status" value="1"/>
</dbReference>
<dbReference type="Proteomes" id="UP000288216">
    <property type="component" value="Unassembled WGS sequence"/>
</dbReference>
<evidence type="ECO:0000256" key="10">
    <source>
        <dbReference type="ARBA" id="ARBA00023163"/>
    </source>
</evidence>
<organism evidence="14 15">
    <name type="scientific">Scyliorhinus torazame</name>
    <name type="common">Cloudy catshark</name>
    <name type="synonym">Catulus torazame</name>
    <dbReference type="NCBI Taxonomy" id="75743"/>
    <lineage>
        <taxon>Eukaryota</taxon>
        <taxon>Metazoa</taxon>
        <taxon>Chordata</taxon>
        <taxon>Craniata</taxon>
        <taxon>Vertebrata</taxon>
        <taxon>Chondrichthyes</taxon>
        <taxon>Elasmobranchii</taxon>
        <taxon>Galeomorphii</taxon>
        <taxon>Galeoidea</taxon>
        <taxon>Carcharhiniformes</taxon>
        <taxon>Scyliorhinidae</taxon>
        <taxon>Scyliorhinus</taxon>
    </lineage>
</organism>
<evidence type="ECO:0000256" key="7">
    <source>
        <dbReference type="ARBA" id="ARBA00022833"/>
    </source>
</evidence>